<dbReference type="PRINTS" id="PR00724">
    <property type="entry name" value="CRBOXYPTASEC"/>
</dbReference>
<proteinExistence type="inferred from homology"/>
<dbReference type="InterPro" id="IPR033124">
    <property type="entry name" value="Ser_caboxypep_his_AS"/>
</dbReference>
<comment type="caution">
    <text evidence="8">The sequence shown here is derived from an EMBL/GenBank/DDBJ whole genome shotgun (WGS) entry which is preliminary data.</text>
</comment>
<keyword evidence="4" id="KW-0732">Signal</keyword>
<evidence type="ECO:0000256" key="2">
    <source>
        <dbReference type="ARBA" id="ARBA00022645"/>
    </source>
</evidence>
<sequence length="514" mass="56320">MRSILLALLPFISALQLPHLPTPQDAFQAADDLIRGHGHASLPTFNGAGAGATKMSLANDMTLAMIPGDEHVLITSARHPDHSVRIKSTDGWCDPDVRSYSGYLDTSKGDGRDLFFYFFESRNKPKEDPVIMWINGGPGCSSALGLFMELGPCAVKPDPKSVNDTKANIFFLDEPIGVGFSKAAHGQTVATAEDAAKDVQAFISIFFEAFKEFEGREFHMAGESYGGRYLPLFASAVVDGNKALIKEKKTPINLQSVLIGNGITDFFSTMESYYPFQCTLQHGLSQPVQSISACVQMAEAIPKCHKFTTKGCIESHDYTACTMAINYCEEMLGGSFLWAGVNPYDVSKPCTAKELETSLCYDETDKIKTYLDLPDVRATLGVSKDSANWSSCSNDVGRLFSVALDSTGQTWLYVSALLERGIRVLNYAGTLDFICNHVGNEMWMNRLQWTGQEGFNEAEFVDFKVKGEVAGKYKTYGNLSLLKIYGAGHMVPFDKPAQALQMLNSWIGAKELSA</sequence>
<dbReference type="InterPro" id="IPR001563">
    <property type="entry name" value="Peptidase_S10"/>
</dbReference>
<evidence type="ECO:0000256" key="3">
    <source>
        <dbReference type="ARBA" id="ARBA00022670"/>
    </source>
</evidence>
<accession>A0A427Y3E0</accession>
<dbReference type="EMBL" id="RSCD01000019">
    <property type="protein sequence ID" value="RSH85597.1"/>
    <property type="molecule type" value="Genomic_DNA"/>
</dbReference>
<protein>
    <recommendedName>
        <fullName evidence="7">Carboxypeptidase</fullName>
        <ecNumber evidence="7">3.4.16.-</ecNumber>
    </recommendedName>
</protein>
<keyword evidence="6" id="KW-0325">Glycoprotein</keyword>
<dbReference type="Pfam" id="PF00450">
    <property type="entry name" value="Peptidase_S10"/>
    <property type="match status" value="1"/>
</dbReference>
<dbReference type="AlphaFoldDB" id="A0A427Y3E0"/>
<dbReference type="Proteomes" id="UP000279259">
    <property type="component" value="Unassembled WGS sequence"/>
</dbReference>
<reference evidence="8 9" key="1">
    <citation type="submission" date="2018-11" db="EMBL/GenBank/DDBJ databases">
        <title>Genome sequence of Saitozyma podzolica DSM 27192.</title>
        <authorList>
            <person name="Aliyu H."/>
            <person name="Gorte O."/>
            <person name="Ochsenreither K."/>
        </authorList>
    </citation>
    <scope>NUCLEOTIDE SEQUENCE [LARGE SCALE GENOMIC DNA]</scope>
    <source>
        <strain evidence="8 9">DSM 27192</strain>
    </source>
</reference>
<dbReference type="InterPro" id="IPR018202">
    <property type="entry name" value="Ser_caboxypep_ser_AS"/>
</dbReference>
<dbReference type="GO" id="GO:0000324">
    <property type="term" value="C:fungal-type vacuole"/>
    <property type="evidence" value="ECO:0007669"/>
    <property type="project" value="TreeGrafter"/>
</dbReference>
<dbReference type="InterPro" id="IPR029058">
    <property type="entry name" value="AB_hydrolase_fold"/>
</dbReference>
<dbReference type="SUPFAM" id="SSF53474">
    <property type="entry name" value="alpha/beta-Hydrolases"/>
    <property type="match status" value="1"/>
</dbReference>
<dbReference type="GO" id="GO:0006508">
    <property type="term" value="P:proteolysis"/>
    <property type="evidence" value="ECO:0007669"/>
    <property type="project" value="UniProtKB-KW"/>
</dbReference>
<comment type="similarity">
    <text evidence="1 7">Belongs to the peptidase S10 family.</text>
</comment>
<dbReference type="EC" id="3.4.16.-" evidence="7"/>
<evidence type="ECO:0000313" key="8">
    <source>
        <dbReference type="EMBL" id="RSH85597.1"/>
    </source>
</evidence>
<dbReference type="PANTHER" id="PTHR11802">
    <property type="entry name" value="SERINE PROTEASE FAMILY S10 SERINE CARBOXYPEPTIDASE"/>
    <property type="match status" value="1"/>
</dbReference>
<dbReference type="PROSITE" id="PS00131">
    <property type="entry name" value="CARBOXYPEPT_SER_SER"/>
    <property type="match status" value="1"/>
</dbReference>
<dbReference type="GO" id="GO:0004185">
    <property type="term" value="F:serine-type carboxypeptidase activity"/>
    <property type="evidence" value="ECO:0007669"/>
    <property type="project" value="UniProtKB-UniRule"/>
</dbReference>
<dbReference type="STRING" id="1890683.A0A427Y3E0"/>
<keyword evidence="2 7" id="KW-0121">Carboxypeptidase</keyword>
<evidence type="ECO:0000256" key="4">
    <source>
        <dbReference type="ARBA" id="ARBA00022729"/>
    </source>
</evidence>
<dbReference type="PANTHER" id="PTHR11802:SF113">
    <property type="entry name" value="SERINE CARBOXYPEPTIDASE CTSA-4.1"/>
    <property type="match status" value="1"/>
</dbReference>
<evidence type="ECO:0000313" key="9">
    <source>
        <dbReference type="Proteomes" id="UP000279259"/>
    </source>
</evidence>
<evidence type="ECO:0000256" key="5">
    <source>
        <dbReference type="ARBA" id="ARBA00022801"/>
    </source>
</evidence>
<organism evidence="8 9">
    <name type="scientific">Saitozyma podzolica</name>
    <dbReference type="NCBI Taxonomy" id="1890683"/>
    <lineage>
        <taxon>Eukaryota</taxon>
        <taxon>Fungi</taxon>
        <taxon>Dikarya</taxon>
        <taxon>Basidiomycota</taxon>
        <taxon>Agaricomycotina</taxon>
        <taxon>Tremellomycetes</taxon>
        <taxon>Tremellales</taxon>
        <taxon>Trimorphomycetaceae</taxon>
        <taxon>Saitozyma</taxon>
    </lineage>
</organism>
<dbReference type="Gene3D" id="1.10.287.410">
    <property type="match status" value="1"/>
</dbReference>
<name>A0A427Y3E0_9TREE</name>
<evidence type="ECO:0000256" key="7">
    <source>
        <dbReference type="RuleBase" id="RU361156"/>
    </source>
</evidence>
<keyword evidence="5 7" id="KW-0378">Hydrolase</keyword>
<dbReference type="OrthoDB" id="443318at2759"/>
<evidence type="ECO:0000256" key="6">
    <source>
        <dbReference type="ARBA" id="ARBA00023180"/>
    </source>
</evidence>
<gene>
    <name evidence="8" type="ORF">EHS25_003736</name>
</gene>
<evidence type="ECO:0000256" key="1">
    <source>
        <dbReference type="ARBA" id="ARBA00009431"/>
    </source>
</evidence>
<dbReference type="PROSITE" id="PS00560">
    <property type="entry name" value="CARBOXYPEPT_SER_HIS"/>
    <property type="match status" value="1"/>
</dbReference>
<keyword evidence="9" id="KW-1185">Reference proteome</keyword>
<dbReference type="FunFam" id="3.40.50.1820:FF:000226">
    <property type="entry name" value="Carboxypeptidase"/>
    <property type="match status" value="1"/>
</dbReference>
<keyword evidence="3 7" id="KW-0645">Protease</keyword>
<dbReference type="Gene3D" id="3.40.50.1820">
    <property type="entry name" value="alpha/beta hydrolase"/>
    <property type="match status" value="1"/>
</dbReference>